<dbReference type="GO" id="GO:0005525">
    <property type="term" value="F:GTP binding"/>
    <property type="evidence" value="ECO:0007669"/>
    <property type="project" value="UniProtKB-KW"/>
</dbReference>
<dbReference type="Proteomes" id="UP000324800">
    <property type="component" value="Unassembled WGS sequence"/>
</dbReference>
<evidence type="ECO:0000256" key="2">
    <source>
        <dbReference type="ARBA" id="ARBA00023134"/>
    </source>
</evidence>
<comment type="caution">
    <text evidence="3">The sequence shown here is derived from an EMBL/GenBank/DDBJ whole genome shotgun (WGS) entry which is preliminary data.</text>
</comment>
<dbReference type="SMART" id="SM00175">
    <property type="entry name" value="RAB"/>
    <property type="match status" value="1"/>
</dbReference>
<protein>
    <submittedName>
        <fullName evidence="3">Putative Rho1 GTPase</fullName>
    </submittedName>
</protein>
<dbReference type="SMART" id="SM00173">
    <property type="entry name" value="RAS"/>
    <property type="match status" value="1"/>
</dbReference>
<dbReference type="PROSITE" id="PS51421">
    <property type="entry name" value="RAS"/>
    <property type="match status" value="1"/>
</dbReference>
<dbReference type="OrthoDB" id="8830751at2759"/>
<dbReference type="SMART" id="SM00174">
    <property type="entry name" value="RHO"/>
    <property type="match status" value="1"/>
</dbReference>
<evidence type="ECO:0000256" key="1">
    <source>
        <dbReference type="ARBA" id="ARBA00022741"/>
    </source>
</evidence>
<dbReference type="EMBL" id="SNRW01027130">
    <property type="protein sequence ID" value="KAA6360302.1"/>
    <property type="molecule type" value="Genomic_DNA"/>
</dbReference>
<reference evidence="3 4" key="1">
    <citation type="submission" date="2019-03" db="EMBL/GenBank/DDBJ databases">
        <title>Single cell metagenomics reveals metabolic interactions within the superorganism composed of flagellate Streblomastix strix and complex community of Bacteroidetes bacteria on its surface.</title>
        <authorList>
            <person name="Treitli S.C."/>
            <person name="Kolisko M."/>
            <person name="Husnik F."/>
            <person name="Keeling P."/>
            <person name="Hampl V."/>
        </authorList>
    </citation>
    <scope>NUCLEOTIDE SEQUENCE [LARGE SCALE GENOMIC DNA]</scope>
    <source>
        <strain evidence="3">ST1C</strain>
    </source>
</reference>
<dbReference type="Gene3D" id="3.40.50.300">
    <property type="entry name" value="P-loop containing nucleotide triphosphate hydrolases"/>
    <property type="match status" value="1"/>
</dbReference>
<dbReference type="SUPFAM" id="SSF52540">
    <property type="entry name" value="P-loop containing nucleoside triphosphate hydrolases"/>
    <property type="match status" value="1"/>
</dbReference>
<proteinExistence type="predicted"/>
<dbReference type="InterPro" id="IPR001806">
    <property type="entry name" value="Small_GTPase"/>
</dbReference>
<dbReference type="AlphaFoldDB" id="A0A5J4TQX0"/>
<dbReference type="GO" id="GO:0003924">
    <property type="term" value="F:GTPase activity"/>
    <property type="evidence" value="ECO:0007669"/>
    <property type="project" value="InterPro"/>
</dbReference>
<accession>A0A5J4TQX0</accession>
<keyword evidence="2" id="KW-0342">GTP-binding</keyword>
<evidence type="ECO:0000313" key="3">
    <source>
        <dbReference type="EMBL" id="KAA6360302.1"/>
    </source>
</evidence>
<evidence type="ECO:0000313" key="4">
    <source>
        <dbReference type="Proteomes" id="UP000324800"/>
    </source>
</evidence>
<keyword evidence="1" id="KW-0547">Nucleotide-binding</keyword>
<dbReference type="Pfam" id="PF00071">
    <property type="entry name" value="Ras"/>
    <property type="match status" value="1"/>
</dbReference>
<dbReference type="InterPro" id="IPR003578">
    <property type="entry name" value="Small_GTPase_Rho"/>
</dbReference>
<name>A0A5J4TQX0_9EUKA</name>
<gene>
    <name evidence="3" type="ORF">EZS28_044171</name>
</gene>
<dbReference type="PROSITE" id="PS51419">
    <property type="entry name" value="RAB"/>
    <property type="match status" value="1"/>
</dbReference>
<organism evidence="3 4">
    <name type="scientific">Streblomastix strix</name>
    <dbReference type="NCBI Taxonomy" id="222440"/>
    <lineage>
        <taxon>Eukaryota</taxon>
        <taxon>Metamonada</taxon>
        <taxon>Preaxostyla</taxon>
        <taxon>Oxymonadida</taxon>
        <taxon>Streblomastigidae</taxon>
        <taxon>Streblomastix</taxon>
    </lineage>
</organism>
<dbReference type="PROSITE" id="PS51420">
    <property type="entry name" value="RHO"/>
    <property type="match status" value="1"/>
</dbReference>
<dbReference type="GO" id="GO:0007264">
    <property type="term" value="P:small GTPase-mediated signal transduction"/>
    <property type="evidence" value="ECO:0007669"/>
    <property type="project" value="InterPro"/>
</dbReference>
<sequence>MVAKYQGITYTDGNIPGFFADEKKLKVTVDGKTVELHVNDTICLFEFGKIRRDFYRYINVFIVGFAIDDKKSFDNACGQWYSEIRGQVSKNPFILVGTKSDLRNDPDSAQKLVSQKDAADKVSSGQFSKYVECSTTNQNSINEVFETAAREYFAFESNQGCGCDIL</sequence>
<dbReference type="PANTHER" id="PTHR24072">
    <property type="entry name" value="RHO FAMILY GTPASE"/>
    <property type="match status" value="1"/>
</dbReference>
<dbReference type="PRINTS" id="PR00449">
    <property type="entry name" value="RASTRNSFRMNG"/>
</dbReference>
<dbReference type="InterPro" id="IPR027417">
    <property type="entry name" value="P-loop_NTPase"/>
</dbReference>